<gene>
    <name evidence="2" type="ORF">LOX96_17350</name>
</gene>
<dbReference type="EMBL" id="JAJKBJ010000050">
    <property type="protein sequence ID" value="MCL9685867.1"/>
    <property type="molecule type" value="Genomic_DNA"/>
</dbReference>
<comment type="caution">
    <text evidence="2">The sequence shown here is derived from an EMBL/GenBank/DDBJ whole genome shotgun (WGS) entry which is preliminary data.</text>
</comment>
<dbReference type="Proteomes" id="UP001139721">
    <property type="component" value="Unassembled WGS sequence"/>
</dbReference>
<evidence type="ECO:0000313" key="2">
    <source>
        <dbReference type="EMBL" id="MCL9685867.1"/>
    </source>
</evidence>
<dbReference type="RefSeq" id="WP_250420147.1">
    <property type="nucleotide sequence ID" value="NZ_JAJKBJ010000050.1"/>
</dbReference>
<organism evidence="2 3">
    <name type="scientific">Legionella maioricensis</name>
    <dbReference type="NCBI Taxonomy" id="2896528"/>
    <lineage>
        <taxon>Bacteria</taxon>
        <taxon>Pseudomonadati</taxon>
        <taxon>Pseudomonadota</taxon>
        <taxon>Gammaproteobacteria</taxon>
        <taxon>Legionellales</taxon>
        <taxon>Legionellaceae</taxon>
        <taxon>Legionella</taxon>
    </lineage>
</organism>
<name>A0A9X2IDT8_9GAMM</name>
<protein>
    <submittedName>
        <fullName evidence="2">Uncharacterized protein</fullName>
    </submittedName>
</protein>
<evidence type="ECO:0000313" key="3">
    <source>
        <dbReference type="Proteomes" id="UP001139721"/>
    </source>
</evidence>
<keyword evidence="3" id="KW-1185">Reference proteome</keyword>
<reference evidence="2" key="1">
    <citation type="submission" date="2021-11" db="EMBL/GenBank/DDBJ databases">
        <title>Legionella maioricencis sp. nov., a new species isolated from hot water samples in Mallorca.</title>
        <authorList>
            <person name="Crespi S."/>
            <person name="Drasar V."/>
            <person name="Salva-Serra F."/>
            <person name="Jaen-Luchoro D."/>
            <person name="Pineiro-Iglesias B."/>
            <person name="Aliaga F."/>
            <person name="Fernandez-Juarez V."/>
            <person name="Coll G."/>
            <person name="Moore E.R.B."/>
            <person name="Bennasar-Figueras A."/>
        </authorList>
    </citation>
    <scope>NUCLEOTIDE SEQUENCE</scope>
    <source>
        <strain evidence="2">HCPI-6</strain>
    </source>
</reference>
<feature type="compositionally biased region" description="Basic and acidic residues" evidence="1">
    <location>
        <begin position="34"/>
        <end position="59"/>
    </location>
</feature>
<sequence>MSRKPNNSGKKWTPSDLRRLKQLSRTTDTPDIAKVLERTESAVRTKASEEHISLKPKDR</sequence>
<proteinExistence type="predicted"/>
<feature type="region of interest" description="Disordered" evidence="1">
    <location>
        <begin position="1"/>
        <end position="59"/>
    </location>
</feature>
<dbReference type="AlphaFoldDB" id="A0A9X2IDT8"/>
<evidence type="ECO:0000256" key="1">
    <source>
        <dbReference type="SAM" id="MobiDB-lite"/>
    </source>
</evidence>
<feature type="compositionally biased region" description="Polar residues" evidence="1">
    <location>
        <begin position="1"/>
        <end position="10"/>
    </location>
</feature>
<accession>A0A9X2IDT8</accession>